<dbReference type="AlphaFoldDB" id="T1H408"/>
<accession>T1H408</accession>
<proteinExistence type="predicted"/>
<dbReference type="EnsemblMetazoa" id="MESCA011006-RA">
    <property type="protein sequence ID" value="MESCA011006-PA"/>
    <property type="gene ID" value="MESCA011006"/>
</dbReference>
<protein>
    <submittedName>
        <fullName evidence="2">Uncharacterized protein</fullName>
    </submittedName>
</protein>
<feature type="compositionally biased region" description="Pro residues" evidence="1">
    <location>
        <begin position="87"/>
        <end position="97"/>
    </location>
</feature>
<dbReference type="HOGENOM" id="CLU_2352591_0_0_1"/>
<organism evidence="2 3">
    <name type="scientific">Megaselia scalaris</name>
    <name type="common">Humpbacked fly</name>
    <name type="synonym">Phora scalaris</name>
    <dbReference type="NCBI Taxonomy" id="36166"/>
    <lineage>
        <taxon>Eukaryota</taxon>
        <taxon>Metazoa</taxon>
        <taxon>Ecdysozoa</taxon>
        <taxon>Arthropoda</taxon>
        <taxon>Hexapoda</taxon>
        <taxon>Insecta</taxon>
        <taxon>Pterygota</taxon>
        <taxon>Neoptera</taxon>
        <taxon>Endopterygota</taxon>
        <taxon>Diptera</taxon>
        <taxon>Brachycera</taxon>
        <taxon>Muscomorpha</taxon>
        <taxon>Platypezoidea</taxon>
        <taxon>Phoridae</taxon>
        <taxon>Megaseliini</taxon>
        <taxon>Megaselia</taxon>
    </lineage>
</organism>
<feature type="compositionally biased region" description="Basic and acidic residues" evidence="1">
    <location>
        <begin position="1"/>
        <end position="10"/>
    </location>
</feature>
<evidence type="ECO:0000256" key="1">
    <source>
        <dbReference type="SAM" id="MobiDB-lite"/>
    </source>
</evidence>
<evidence type="ECO:0000313" key="2">
    <source>
        <dbReference type="EnsemblMetazoa" id="MESCA011006-PA"/>
    </source>
</evidence>
<feature type="region of interest" description="Disordered" evidence="1">
    <location>
        <begin position="56"/>
        <end position="97"/>
    </location>
</feature>
<keyword evidence="3" id="KW-1185">Reference proteome</keyword>
<reference evidence="3" key="1">
    <citation type="submission" date="2013-02" db="EMBL/GenBank/DDBJ databases">
        <authorList>
            <person name="Hughes D."/>
        </authorList>
    </citation>
    <scope>NUCLEOTIDE SEQUENCE</scope>
    <source>
        <strain>Durham</strain>
        <strain evidence="3">NC isolate 2 -- Noor lab</strain>
    </source>
</reference>
<sequence>MKTKDLEEISSKLSSVEVEPKSENKKGGYVRDRDEPVEDIWATLEENINQTAQLAVEKQNQKATQRSSPKISTGCGPSPPREVFTPSSPPPLNIATQ</sequence>
<feature type="compositionally biased region" description="Basic and acidic residues" evidence="1">
    <location>
        <begin position="18"/>
        <end position="34"/>
    </location>
</feature>
<evidence type="ECO:0000313" key="3">
    <source>
        <dbReference type="Proteomes" id="UP000015102"/>
    </source>
</evidence>
<feature type="compositionally biased region" description="Polar residues" evidence="1">
    <location>
        <begin position="61"/>
        <end position="71"/>
    </location>
</feature>
<name>T1H408_MEGSC</name>
<dbReference type="Proteomes" id="UP000015102">
    <property type="component" value="Unassembled WGS sequence"/>
</dbReference>
<dbReference type="EMBL" id="CAQQ02005544">
    <property type="status" value="NOT_ANNOTATED_CDS"/>
    <property type="molecule type" value="Genomic_DNA"/>
</dbReference>
<reference evidence="2" key="2">
    <citation type="submission" date="2015-06" db="UniProtKB">
        <authorList>
            <consortium name="EnsemblMetazoa"/>
        </authorList>
    </citation>
    <scope>IDENTIFICATION</scope>
</reference>
<feature type="region of interest" description="Disordered" evidence="1">
    <location>
        <begin position="1"/>
        <end position="34"/>
    </location>
</feature>